<protein>
    <submittedName>
        <fullName evidence="1">Uncharacterized protein</fullName>
    </submittedName>
</protein>
<name>A0A5C5ZNB8_9BACT</name>
<dbReference type="RefSeq" id="WP_146399807.1">
    <property type="nucleotide sequence ID" value="NZ_SJPQ01000002.1"/>
</dbReference>
<dbReference type="AlphaFoldDB" id="A0A5C5ZNB8"/>
<organism evidence="1 2">
    <name type="scientific">Pseudobythopirellula maris</name>
    <dbReference type="NCBI Taxonomy" id="2527991"/>
    <lineage>
        <taxon>Bacteria</taxon>
        <taxon>Pseudomonadati</taxon>
        <taxon>Planctomycetota</taxon>
        <taxon>Planctomycetia</taxon>
        <taxon>Pirellulales</taxon>
        <taxon>Lacipirellulaceae</taxon>
        <taxon>Pseudobythopirellula</taxon>
    </lineage>
</organism>
<comment type="caution">
    <text evidence="1">The sequence shown here is derived from an EMBL/GenBank/DDBJ whole genome shotgun (WGS) entry which is preliminary data.</text>
</comment>
<dbReference type="Proteomes" id="UP000315440">
    <property type="component" value="Unassembled WGS sequence"/>
</dbReference>
<evidence type="ECO:0000313" key="1">
    <source>
        <dbReference type="EMBL" id="TWT88606.1"/>
    </source>
</evidence>
<evidence type="ECO:0000313" key="2">
    <source>
        <dbReference type="Proteomes" id="UP000315440"/>
    </source>
</evidence>
<reference evidence="1 2" key="1">
    <citation type="submission" date="2019-02" db="EMBL/GenBank/DDBJ databases">
        <title>Deep-cultivation of Planctomycetes and their phenomic and genomic characterization uncovers novel biology.</title>
        <authorList>
            <person name="Wiegand S."/>
            <person name="Jogler M."/>
            <person name="Boedeker C."/>
            <person name="Pinto D."/>
            <person name="Vollmers J."/>
            <person name="Rivas-Marin E."/>
            <person name="Kohn T."/>
            <person name="Peeters S.H."/>
            <person name="Heuer A."/>
            <person name="Rast P."/>
            <person name="Oberbeckmann S."/>
            <person name="Bunk B."/>
            <person name="Jeske O."/>
            <person name="Meyerdierks A."/>
            <person name="Storesund J.E."/>
            <person name="Kallscheuer N."/>
            <person name="Luecker S."/>
            <person name="Lage O.M."/>
            <person name="Pohl T."/>
            <person name="Merkel B.J."/>
            <person name="Hornburger P."/>
            <person name="Mueller R.-W."/>
            <person name="Bruemmer F."/>
            <person name="Labrenz M."/>
            <person name="Spormann A.M."/>
            <person name="Op Den Camp H."/>
            <person name="Overmann J."/>
            <person name="Amann R."/>
            <person name="Jetten M.S.M."/>
            <person name="Mascher T."/>
            <person name="Medema M.H."/>
            <person name="Devos D.P."/>
            <person name="Kaster A.-K."/>
            <person name="Ovreas L."/>
            <person name="Rohde M."/>
            <person name="Galperin M.Y."/>
            <person name="Jogler C."/>
        </authorList>
    </citation>
    <scope>NUCLEOTIDE SEQUENCE [LARGE SCALE GENOMIC DNA]</scope>
    <source>
        <strain evidence="1 2">Mal64</strain>
    </source>
</reference>
<proteinExistence type="predicted"/>
<keyword evidence="2" id="KW-1185">Reference proteome</keyword>
<dbReference type="EMBL" id="SJPQ01000002">
    <property type="protein sequence ID" value="TWT88606.1"/>
    <property type="molecule type" value="Genomic_DNA"/>
</dbReference>
<gene>
    <name evidence="1" type="ORF">Mal64_20910</name>
</gene>
<sequence length="138" mass="14830">MNEPEEKRIDQSIEEALAPFCDASPPESVRSANRAAVRRALSPEPAAPWWRQSIAVPLPAAVAAATLLVAATASALWPRGVETLADPDTAPATLARQPLGGGDPSGQWDWTVSHHYIDSIETLALERNAWTVQRTGEL</sequence>
<accession>A0A5C5ZNB8</accession>